<dbReference type="STRING" id="1670800.BSQ44_08015"/>
<dbReference type="OrthoDB" id="9803142at2"/>
<organism evidence="3 4">
    <name type="scientific">Aquibium oceanicum</name>
    <dbReference type="NCBI Taxonomy" id="1670800"/>
    <lineage>
        <taxon>Bacteria</taxon>
        <taxon>Pseudomonadati</taxon>
        <taxon>Pseudomonadota</taxon>
        <taxon>Alphaproteobacteria</taxon>
        <taxon>Hyphomicrobiales</taxon>
        <taxon>Phyllobacteriaceae</taxon>
        <taxon>Aquibium</taxon>
    </lineage>
</organism>
<feature type="domain" description="VOC" evidence="2">
    <location>
        <begin position="10"/>
        <end position="122"/>
    </location>
</feature>
<protein>
    <submittedName>
        <fullName evidence="3">Bleomycin resistance protein</fullName>
    </submittedName>
</protein>
<dbReference type="InterPro" id="IPR004360">
    <property type="entry name" value="Glyas_Fos-R_dOase_dom"/>
</dbReference>
<evidence type="ECO:0000256" key="1">
    <source>
        <dbReference type="ARBA" id="ARBA00022723"/>
    </source>
</evidence>
<dbReference type="Gene3D" id="3.10.180.10">
    <property type="entry name" value="2,3-Dihydroxybiphenyl 1,2-Dioxygenase, domain 1"/>
    <property type="match status" value="2"/>
</dbReference>
<dbReference type="SUPFAM" id="SSF54593">
    <property type="entry name" value="Glyoxalase/Bleomycin resistance protein/Dihydroxybiphenyl dioxygenase"/>
    <property type="match status" value="1"/>
</dbReference>
<reference evidence="4" key="1">
    <citation type="submission" date="2016-11" db="EMBL/GenBank/DDBJ databases">
        <title>Mesorhizobium oceanicum sp. nov., isolated from deep seawater in South China Sea.</title>
        <authorList>
            <person name="Fu G.-Y."/>
        </authorList>
    </citation>
    <scope>NUCLEOTIDE SEQUENCE [LARGE SCALE GENOMIC DNA]</scope>
    <source>
        <strain evidence="4">B7</strain>
    </source>
</reference>
<name>A0A1L3SPN3_9HYPH</name>
<evidence type="ECO:0000313" key="4">
    <source>
        <dbReference type="Proteomes" id="UP000182840"/>
    </source>
</evidence>
<dbReference type="Pfam" id="PF00903">
    <property type="entry name" value="Glyoxalase"/>
    <property type="match status" value="1"/>
</dbReference>
<dbReference type="KEGG" id="meso:BSQ44_08015"/>
<dbReference type="GO" id="GO:0046872">
    <property type="term" value="F:metal ion binding"/>
    <property type="evidence" value="ECO:0007669"/>
    <property type="project" value="UniProtKB-KW"/>
</dbReference>
<dbReference type="Proteomes" id="UP000182840">
    <property type="component" value="Chromosome"/>
</dbReference>
<keyword evidence="1" id="KW-0479">Metal-binding</keyword>
<accession>A0A1L3SPN3</accession>
<evidence type="ECO:0000259" key="2">
    <source>
        <dbReference type="PROSITE" id="PS51819"/>
    </source>
</evidence>
<dbReference type="EMBL" id="CP018171">
    <property type="protein sequence ID" value="APH71321.1"/>
    <property type="molecule type" value="Genomic_DNA"/>
</dbReference>
<sequence>METSMPKVFQLGFVALGVADFERTRDYYVDTFGTTEVDREKDGTVYLSVGYHHHDIVLRPADDKSLLHLGYQLNAGTELDAFAKEVGAFGLKAQKKSDSQPGIAELVEVEGPRGNIFQFYETIDAPAPGFKSGAVSPLSLGHVAVISHEAEKLIAFYRDFLGFWETDWIGDLANFLTCSYEHHVVNIVNAPLSKVHHIAFQLQDNSHQFRAADRLIADGVPTKWGPSRHTAGHNVASYHYDPDKNLIELYTDMDVFVPELGMCQPRPWHEHFPMKPKRWDPQFSAWEVEFGFDLAQG</sequence>
<keyword evidence="4" id="KW-1185">Reference proteome</keyword>
<dbReference type="PROSITE" id="PS51819">
    <property type="entry name" value="VOC"/>
    <property type="match status" value="2"/>
</dbReference>
<gene>
    <name evidence="3" type="ORF">BSQ44_08015</name>
</gene>
<dbReference type="PANTHER" id="PTHR36113">
    <property type="entry name" value="LYASE, PUTATIVE-RELATED-RELATED"/>
    <property type="match status" value="1"/>
</dbReference>
<proteinExistence type="predicted"/>
<dbReference type="AlphaFoldDB" id="A0A1L3SPN3"/>
<evidence type="ECO:0000313" key="3">
    <source>
        <dbReference type="EMBL" id="APH71321.1"/>
    </source>
</evidence>
<dbReference type="PANTHER" id="PTHR36113:SF6">
    <property type="entry name" value="FOSFOMYCIN RESISTANCE PROTEIN FOSX"/>
    <property type="match status" value="1"/>
</dbReference>
<dbReference type="InterPro" id="IPR037523">
    <property type="entry name" value="VOC_core"/>
</dbReference>
<feature type="domain" description="VOC" evidence="2">
    <location>
        <begin position="139"/>
        <end position="252"/>
    </location>
</feature>
<dbReference type="InterPro" id="IPR029068">
    <property type="entry name" value="Glyas_Bleomycin-R_OHBP_Dase"/>
</dbReference>
<dbReference type="InterPro" id="IPR051332">
    <property type="entry name" value="Fosfomycin_Res_Enzymes"/>
</dbReference>